<evidence type="ECO:0000313" key="2">
    <source>
        <dbReference type="EMBL" id="SDW26464.1"/>
    </source>
</evidence>
<evidence type="ECO:0000313" key="3">
    <source>
        <dbReference type="Proteomes" id="UP000199675"/>
    </source>
</evidence>
<reference evidence="2 3" key="1">
    <citation type="submission" date="2016-10" db="EMBL/GenBank/DDBJ databases">
        <authorList>
            <person name="de Groot N.N."/>
        </authorList>
    </citation>
    <scope>NUCLEOTIDE SEQUENCE [LARGE SCALE GENOMIC DNA]</scope>
    <source>
        <strain evidence="2 3">CGMCC 1.7059</strain>
    </source>
</reference>
<organism evidence="2 3">
    <name type="scientific">Marinobacter mobilis</name>
    <dbReference type="NCBI Taxonomy" id="488533"/>
    <lineage>
        <taxon>Bacteria</taxon>
        <taxon>Pseudomonadati</taxon>
        <taxon>Pseudomonadota</taxon>
        <taxon>Gammaproteobacteria</taxon>
        <taxon>Pseudomonadales</taxon>
        <taxon>Marinobacteraceae</taxon>
        <taxon>Marinobacter</taxon>
    </lineage>
</organism>
<dbReference type="STRING" id="488533.SAMN04487960_10219"/>
<keyword evidence="1" id="KW-1133">Transmembrane helix</keyword>
<accession>A0A1H2S5L2</accession>
<keyword evidence="1" id="KW-0812">Transmembrane</keyword>
<protein>
    <submittedName>
        <fullName evidence="2">Uncharacterized protein</fullName>
    </submittedName>
</protein>
<dbReference type="AlphaFoldDB" id="A0A1H2S5L2"/>
<sequence>MSLSQPESARHTKPNPALNVLGTVLLIVGLVALFVPSTIQPLLPPELAGLLVEHAKLLIGLGIALQVIATLTRFKKIIRGGYRLGQQQQAAGPHQPDKGEDVDWTPLKAGGANFRTHHLVQVSPSRLEVRPSIQMMLFCLLFMALGAGVGGVFVVTGIRDGNLMTAVIPGLVGLVFLLTGALLLKSASKRRVFDLSLGGYWRGSGRLNGPQALVTQAEWAWLQEIKVIQLLQERVTSRSDNGRSRSYWSYELNLVLIDGRRLNVMDHGNPGRIRQDAEVIGQFLGVPVLDPFRPSP</sequence>
<feature type="transmembrane region" description="Helical" evidence="1">
    <location>
        <begin position="20"/>
        <end position="43"/>
    </location>
</feature>
<dbReference type="EMBL" id="FNNE01000002">
    <property type="protein sequence ID" value="SDW26464.1"/>
    <property type="molecule type" value="Genomic_DNA"/>
</dbReference>
<gene>
    <name evidence="2" type="ORF">SAMN04487960_10219</name>
</gene>
<feature type="transmembrane region" description="Helical" evidence="1">
    <location>
        <begin position="55"/>
        <end position="74"/>
    </location>
</feature>
<evidence type="ECO:0000256" key="1">
    <source>
        <dbReference type="SAM" id="Phobius"/>
    </source>
</evidence>
<dbReference type="Proteomes" id="UP000199675">
    <property type="component" value="Unassembled WGS sequence"/>
</dbReference>
<keyword evidence="1" id="KW-0472">Membrane</keyword>
<proteinExistence type="predicted"/>
<keyword evidence="3" id="KW-1185">Reference proteome</keyword>
<name>A0A1H2S5L2_9GAMM</name>
<feature type="transmembrane region" description="Helical" evidence="1">
    <location>
        <begin position="164"/>
        <end position="184"/>
    </location>
</feature>
<feature type="transmembrane region" description="Helical" evidence="1">
    <location>
        <begin position="135"/>
        <end position="158"/>
    </location>
</feature>